<feature type="transmembrane region" description="Helical" evidence="9">
    <location>
        <begin position="31"/>
        <end position="52"/>
    </location>
</feature>
<feature type="transmembrane region" description="Helical" evidence="9">
    <location>
        <begin position="231"/>
        <end position="254"/>
    </location>
</feature>
<protein>
    <recommendedName>
        <fullName evidence="8">Permease IIC component</fullName>
    </recommendedName>
</protein>
<feature type="transmembrane region" description="Helical" evidence="9">
    <location>
        <begin position="261"/>
        <end position="281"/>
    </location>
</feature>
<dbReference type="GO" id="GO:0008982">
    <property type="term" value="F:protein-N(PI)-phosphohistidine-sugar phosphotransferase activity"/>
    <property type="evidence" value="ECO:0007669"/>
    <property type="project" value="UniProtKB-UniRule"/>
</dbReference>
<evidence type="ECO:0000256" key="6">
    <source>
        <dbReference type="ARBA" id="ARBA00022989"/>
    </source>
</evidence>
<keyword evidence="4 8" id="KW-0762">Sugar transport</keyword>
<dbReference type="PROSITE" id="PS51105">
    <property type="entry name" value="PTS_EIIC_TYPE_3"/>
    <property type="match status" value="1"/>
</dbReference>
<dbReference type="Proteomes" id="UP000184128">
    <property type="component" value="Unassembled WGS sequence"/>
</dbReference>
<feature type="transmembrane region" description="Helical" evidence="9">
    <location>
        <begin position="191"/>
        <end position="211"/>
    </location>
</feature>
<proteinExistence type="predicted"/>
<evidence type="ECO:0000256" key="9">
    <source>
        <dbReference type="SAM" id="Phobius"/>
    </source>
</evidence>
<dbReference type="Pfam" id="PF02378">
    <property type="entry name" value="PTS_EIIC"/>
    <property type="match status" value="1"/>
</dbReference>
<dbReference type="EMBL" id="FQUF01000018">
    <property type="protein sequence ID" value="SHE86495.1"/>
    <property type="molecule type" value="Genomic_DNA"/>
</dbReference>
<evidence type="ECO:0000313" key="12">
    <source>
        <dbReference type="Proteomes" id="UP000184128"/>
    </source>
</evidence>
<dbReference type="PANTHER" id="PTHR33989:SF4">
    <property type="entry name" value="PTS SYSTEM N,N'-DIACETYLCHITOBIOSE-SPECIFIC EIIC COMPONENT"/>
    <property type="match status" value="1"/>
</dbReference>
<dbReference type="OrthoDB" id="1641940at2"/>
<dbReference type="RefSeq" id="WP_073297996.1">
    <property type="nucleotide sequence ID" value="NZ_FQUF01000018.1"/>
</dbReference>
<comment type="subcellular location">
    <subcellularLocation>
        <location evidence="1">Cell membrane</location>
        <topology evidence="1">Multi-pass membrane protein</topology>
    </subcellularLocation>
</comment>
<keyword evidence="2 8" id="KW-0813">Transport</keyword>
<evidence type="ECO:0000256" key="3">
    <source>
        <dbReference type="ARBA" id="ARBA00022475"/>
    </source>
</evidence>
<feature type="transmembrane region" description="Helical" evidence="9">
    <location>
        <begin position="301"/>
        <end position="321"/>
    </location>
</feature>
<organism evidence="11 12">
    <name type="scientific">Atopostipes suicloacalis DSM 15692</name>
    <dbReference type="NCBI Taxonomy" id="1121025"/>
    <lineage>
        <taxon>Bacteria</taxon>
        <taxon>Bacillati</taxon>
        <taxon>Bacillota</taxon>
        <taxon>Bacilli</taxon>
        <taxon>Lactobacillales</taxon>
        <taxon>Carnobacteriaceae</taxon>
        <taxon>Atopostipes</taxon>
    </lineage>
</organism>
<dbReference type="STRING" id="1121025.SAMN02745249_01310"/>
<accession>A0A1M4WZ68</accession>
<dbReference type="InterPro" id="IPR004501">
    <property type="entry name" value="PTS_EIIC_3"/>
</dbReference>
<keyword evidence="3 8" id="KW-1003">Cell membrane</keyword>
<feature type="transmembrane region" description="Helical" evidence="9">
    <location>
        <begin position="381"/>
        <end position="401"/>
    </location>
</feature>
<name>A0A1M4WZ68_9LACT</name>
<feature type="transmembrane region" description="Helical" evidence="9">
    <location>
        <begin position="72"/>
        <end position="97"/>
    </location>
</feature>
<dbReference type="InterPro" id="IPR051088">
    <property type="entry name" value="PTS_Sugar-EIIC/EIIB"/>
</dbReference>
<keyword evidence="12" id="KW-1185">Reference proteome</keyword>
<evidence type="ECO:0000256" key="4">
    <source>
        <dbReference type="ARBA" id="ARBA00022597"/>
    </source>
</evidence>
<evidence type="ECO:0000259" key="10">
    <source>
        <dbReference type="PROSITE" id="PS51105"/>
    </source>
</evidence>
<dbReference type="GO" id="GO:0009401">
    <property type="term" value="P:phosphoenolpyruvate-dependent sugar phosphotransferase system"/>
    <property type="evidence" value="ECO:0007669"/>
    <property type="project" value="InterPro"/>
</dbReference>
<reference evidence="11 12" key="1">
    <citation type="submission" date="2016-11" db="EMBL/GenBank/DDBJ databases">
        <authorList>
            <person name="Jaros S."/>
            <person name="Januszkiewicz K."/>
            <person name="Wedrychowicz H."/>
        </authorList>
    </citation>
    <scope>NUCLEOTIDE SEQUENCE [LARGE SCALE GENOMIC DNA]</scope>
    <source>
        <strain evidence="11 12">DSM 15692</strain>
    </source>
</reference>
<dbReference type="PANTHER" id="PTHR33989">
    <property type="match status" value="1"/>
</dbReference>
<evidence type="ECO:0000256" key="2">
    <source>
        <dbReference type="ARBA" id="ARBA00022448"/>
    </source>
</evidence>
<comment type="function">
    <text evidence="8">The phosphoenolpyruvate-dependent sugar phosphotransferase system (PTS), a major carbohydrate active -transport system, catalyzes the phosphorylation of incoming sugar substrates concomitant with their translocation across the cell membrane.</text>
</comment>
<feature type="transmembrane region" description="Helical" evidence="9">
    <location>
        <begin position="359"/>
        <end position="376"/>
    </location>
</feature>
<feature type="transmembrane region" description="Helical" evidence="9">
    <location>
        <begin position="109"/>
        <end position="127"/>
    </location>
</feature>
<dbReference type="AlphaFoldDB" id="A0A1M4WZ68"/>
<sequence length="440" mass="48397">MNFDMEKLQEPLLKVSAWVESNVILQTVKNAFIRIIPFTVVGSFSNLIQMQLNALIENRGVTNELIVKLSQLFGYLNTATLGIVGLIVVFSSAYSLAMELKKDKKNENMNPIIATLLAFSSYFIMVPNNVNFDDPAAEVIEGFSNSFFSFEGMFTGLIVGMLAVFLFSRFTRSKLTIKMPGNVPPNVFDSFFSLIPITGVLLSFGLVRILIETLGYASLLQLISEILIEPLLTVGTGLPAILLVILIQQILWFVGLHGFNIVWGVVSSFWLPLYLEIGARFAETQSFEGIPIAPNTMTNVYAMIGGSGATFGLILAMLIFAKKGQTEYELAKLSFVPGLFGINEPVIFGLPIVLNPVMFIPWILVPMLNAIVAYVVTKIGWVVPLVVLNAGNEPIFVSTWITGAFHLSPVVLTLVLVIIDTIIYAPFVIINQRNAEKDVA</sequence>
<feature type="transmembrane region" description="Helical" evidence="9">
    <location>
        <begin position="147"/>
        <end position="170"/>
    </location>
</feature>
<keyword evidence="5 9" id="KW-0812">Transmembrane</keyword>
<dbReference type="InterPro" id="IPR003352">
    <property type="entry name" value="PTS_EIIC"/>
</dbReference>
<evidence type="ECO:0000256" key="7">
    <source>
        <dbReference type="ARBA" id="ARBA00023136"/>
    </source>
</evidence>
<evidence type="ECO:0000256" key="1">
    <source>
        <dbReference type="ARBA" id="ARBA00004651"/>
    </source>
</evidence>
<dbReference type="PIRSF" id="PIRSF006351">
    <property type="entry name" value="PTS_EIIC-Cellobiose"/>
    <property type="match status" value="1"/>
</dbReference>
<feature type="transmembrane region" description="Helical" evidence="9">
    <location>
        <begin position="333"/>
        <end position="353"/>
    </location>
</feature>
<evidence type="ECO:0000256" key="8">
    <source>
        <dbReference type="PIRNR" id="PIRNR006351"/>
    </source>
</evidence>
<dbReference type="GO" id="GO:0005886">
    <property type="term" value="C:plasma membrane"/>
    <property type="evidence" value="ECO:0007669"/>
    <property type="project" value="UniProtKB-SubCell"/>
</dbReference>
<feature type="domain" description="PTS EIIC type-3" evidence="10">
    <location>
        <begin position="8"/>
        <end position="427"/>
    </location>
</feature>
<gene>
    <name evidence="11" type="ORF">SAMN02745249_01310</name>
</gene>
<keyword evidence="7 8" id="KW-0472">Membrane</keyword>
<keyword evidence="6 9" id="KW-1133">Transmembrane helix</keyword>
<dbReference type="InterPro" id="IPR004796">
    <property type="entry name" value="PTS_IIC_cello"/>
</dbReference>
<feature type="transmembrane region" description="Helical" evidence="9">
    <location>
        <begin position="407"/>
        <end position="430"/>
    </location>
</feature>
<evidence type="ECO:0000256" key="5">
    <source>
        <dbReference type="ARBA" id="ARBA00022692"/>
    </source>
</evidence>
<dbReference type="GO" id="GO:1902815">
    <property type="term" value="P:N,N'-diacetylchitobiose import"/>
    <property type="evidence" value="ECO:0007669"/>
    <property type="project" value="TreeGrafter"/>
</dbReference>
<evidence type="ECO:0000313" key="11">
    <source>
        <dbReference type="EMBL" id="SHE86495.1"/>
    </source>
</evidence>
<dbReference type="NCBIfam" id="TIGR00410">
    <property type="entry name" value="lacE"/>
    <property type="match status" value="1"/>
</dbReference>